<name>A0A1M5NAQ3_STRHI</name>
<evidence type="ECO:0000256" key="1">
    <source>
        <dbReference type="SAM" id="MobiDB-lite"/>
    </source>
</evidence>
<dbReference type="STRING" id="2017.SAMN05444320_11561"/>
<evidence type="ECO:0000313" key="3">
    <source>
        <dbReference type="Proteomes" id="UP000184501"/>
    </source>
</evidence>
<dbReference type="AlphaFoldDB" id="A0A1M5NAQ3"/>
<accession>A0A1M5NAQ3</accession>
<protein>
    <submittedName>
        <fullName evidence="2">Uncharacterized protein</fullName>
    </submittedName>
</protein>
<gene>
    <name evidence="2" type="ORF">SAMN05444320_11561</name>
</gene>
<dbReference type="EMBL" id="FQVN01000015">
    <property type="protein sequence ID" value="SHG86634.1"/>
    <property type="molecule type" value="Genomic_DNA"/>
</dbReference>
<dbReference type="Proteomes" id="UP000184501">
    <property type="component" value="Unassembled WGS sequence"/>
</dbReference>
<keyword evidence="3" id="KW-1185">Reference proteome</keyword>
<organism evidence="2 3">
    <name type="scientific">Streptoalloteichus hindustanus</name>
    <dbReference type="NCBI Taxonomy" id="2017"/>
    <lineage>
        <taxon>Bacteria</taxon>
        <taxon>Bacillati</taxon>
        <taxon>Actinomycetota</taxon>
        <taxon>Actinomycetes</taxon>
        <taxon>Pseudonocardiales</taxon>
        <taxon>Pseudonocardiaceae</taxon>
        <taxon>Streptoalloteichus</taxon>
    </lineage>
</organism>
<sequence>MCHVSPSESEPEIVVSAAVALTVRTLAAKCGAPPETILHRLVSLGVAVEHSLRHGRRCSVPDGRSTVHVSASRTTNRPIVP</sequence>
<feature type="compositionally biased region" description="Polar residues" evidence="1">
    <location>
        <begin position="67"/>
        <end position="81"/>
    </location>
</feature>
<evidence type="ECO:0000313" key="2">
    <source>
        <dbReference type="EMBL" id="SHG86634.1"/>
    </source>
</evidence>
<proteinExistence type="predicted"/>
<feature type="region of interest" description="Disordered" evidence="1">
    <location>
        <begin position="57"/>
        <end position="81"/>
    </location>
</feature>
<reference evidence="2 3" key="1">
    <citation type="submission" date="2016-11" db="EMBL/GenBank/DDBJ databases">
        <authorList>
            <person name="Jaros S."/>
            <person name="Januszkiewicz K."/>
            <person name="Wedrychowicz H."/>
        </authorList>
    </citation>
    <scope>NUCLEOTIDE SEQUENCE [LARGE SCALE GENOMIC DNA]</scope>
    <source>
        <strain evidence="2 3">DSM 44523</strain>
    </source>
</reference>